<evidence type="ECO:0000313" key="8">
    <source>
        <dbReference type="EMBL" id="QQL12047.1"/>
    </source>
</evidence>
<evidence type="ECO:0000256" key="1">
    <source>
        <dbReference type="ARBA" id="ARBA00005800"/>
    </source>
</evidence>
<feature type="compositionally biased region" description="Low complexity" evidence="5">
    <location>
        <begin position="359"/>
        <end position="376"/>
    </location>
</feature>
<dbReference type="AlphaFoldDB" id="A0A369K9X7"/>
<dbReference type="GO" id="GO:0006355">
    <property type="term" value="P:regulation of DNA-templated transcription"/>
    <property type="evidence" value="ECO:0007669"/>
    <property type="project" value="InterPro"/>
</dbReference>
<name>A0A369K9X7_HYPMA</name>
<comment type="similarity">
    <text evidence="1">Belongs to the TALE/M-ATYP homeobox family.</text>
</comment>
<dbReference type="EMBL" id="LUEZ02000010">
    <property type="protein sequence ID" value="RDB29475.1"/>
    <property type="molecule type" value="Genomic_DNA"/>
</dbReference>
<proteinExistence type="inferred from homology"/>
<organism evidence="9 10">
    <name type="scientific">Hypsizygus marmoreus</name>
    <name type="common">White beech mushroom</name>
    <name type="synonym">Agaricus marmoreus</name>
    <dbReference type="NCBI Taxonomy" id="39966"/>
    <lineage>
        <taxon>Eukaryota</taxon>
        <taxon>Fungi</taxon>
        <taxon>Dikarya</taxon>
        <taxon>Basidiomycota</taxon>
        <taxon>Agaricomycotina</taxon>
        <taxon>Agaricomycetes</taxon>
        <taxon>Agaricomycetidae</taxon>
        <taxon>Agaricales</taxon>
        <taxon>Tricholomatineae</taxon>
        <taxon>Lyophyllaceae</taxon>
        <taxon>Hypsizygus</taxon>
    </lineage>
</organism>
<dbReference type="InterPro" id="IPR009057">
    <property type="entry name" value="Homeodomain-like_sf"/>
</dbReference>
<feature type="region of interest" description="Disordered" evidence="5">
    <location>
        <begin position="275"/>
        <end position="403"/>
    </location>
</feature>
<feature type="region of interest" description="Disordered" evidence="5">
    <location>
        <begin position="102"/>
        <end position="128"/>
    </location>
</feature>
<keyword evidence="4" id="KW-0539">Nucleus</keyword>
<feature type="compositionally biased region" description="Polar residues" evidence="5">
    <location>
        <begin position="116"/>
        <end position="126"/>
    </location>
</feature>
<dbReference type="Proteomes" id="UP000076154">
    <property type="component" value="Unassembled WGS sequence"/>
</dbReference>
<evidence type="ECO:0000256" key="5">
    <source>
        <dbReference type="SAM" id="MobiDB-lite"/>
    </source>
</evidence>
<dbReference type="Pfam" id="PF05920">
    <property type="entry name" value="Homeobox_KN"/>
    <property type="match status" value="1"/>
</dbReference>
<reference evidence="9 10" key="1">
    <citation type="submission" date="2018-04" db="EMBL/GenBank/DDBJ databases">
        <title>Whole genome sequencing of Hypsizygus marmoreus.</title>
        <authorList>
            <person name="Choi I.-G."/>
            <person name="Min B."/>
            <person name="Kim J.-G."/>
            <person name="Kim S."/>
            <person name="Oh Y.-L."/>
            <person name="Kong W.-S."/>
            <person name="Park H."/>
            <person name="Jeong J."/>
            <person name="Song E.-S."/>
        </authorList>
    </citation>
    <scope>NUCLEOTIDE SEQUENCE [LARGE SCALE GENOMIC DNA]</scope>
    <source>
        <strain evidence="9 10">51987-8</strain>
    </source>
</reference>
<accession>A0A369K9X7</accession>
<sequence>MQRSINERLSHVDEDFLLAAAQGESSLTAFRDRWFDIFLDLENAVPIKNIEEEVTTTFLKTIAPRVAVLTDHLMEFKTSADAMQSDLDGIFARFDLNDEHATPLVRNDPPSRPNAIPTTQHLAQPSSSPPYIEPAYRWLLQNIHNPYPAKATREEICRQHSYLRKAVDTWFIEARKRMGWNALRRSRFANKRVDIVDAATRFFVQPDDKRPLDPNIELEFASIERRAKDLYSDRFSQSILATKLDVTVKDLTPQMKAQAQADERRRRQEIQERHVLAASSYPSPERSPTQTPEPVTPSPPVEYDGILSTESAAISRTKRPRYSTPDETIGENPSKRHRSDAPSPHTTTPSTGLPSPAPSSDEPSFTSSSSQDISIPIPAPPSSNRKRRLSESDGSVAPNRPRNLVIGPRMHAVSDPLPVASTLFEASRLDNWFSENFGIPDTFHADELDDSQHLDVEVFDFSTFDTHTSSATPESLNAVHYYSPHTLQDESVSALVDQALYSESALEVSTNTFDYNELFWGPSPEAALPDQSSISWYQDPSLLMSQNTSLENHHPSPDAILFPPLDILSPTFDPSTSHFDWGLIAPIMPQEAPADQLHSFEQPFVTQVPFDMFNMLNSTSSCVSQLLSQTDKAAKQRKLLEMKEAARRLEEEIAAS</sequence>
<dbReference type="OrthoDB" id="250329at2759"/>
<dbReference type="STRING" id="39966.A0A369K9X7"/>
<dbReference type="InterPro" id="IPR024441">
    <property type="entry name" value="Homeodomain1_C"/>
</dbReference>
<dbReference type="EMBL" id="MT840835">
    <property type="protein sequence ID" value="QQL12047.1"/>
    <property type="molecule type" value="Genomic_DNA"/>
</dbReference>
<keyword evidence="3" id="KW-0371">Homeobox</keyword>
<dbReference type="Gene3D" id="1.10.10.60">
    <property type="entry name" value="Homeodomain-like"/>
    <property type="match status" value="1"/>
</dbReference>
<keyword evidence="10" id="KW-1185">Reference proteome</keyword>
<evidence type="ECO:0000313" key="9">
    <source>
        <dbReference type="EMBL" id="RDB29475.1"/>
    </source>
</evidence>
<dbReference type="GO" id="GO:0003677">
    <property type="term" value="F:DNA binding"/>
    <property type="evidence" value="ECO:0007669"/>
    <property type="project" value="UniProtKB-KW"/>
</dbReference>
<feature type="compositionally biased region" description="Polar residues" evidence="5">
    <location>
        <begin position="344"/>
        <end position="353"/>
    </location>
</feature>
<dbReference type="SUPFAM" id="SSF46689">
    <property type="entry name" value="Homeodomain-like"/>
    <property type="match status" value="1"/>
</dbReference>
<evidence type="ECO:0000313" key="10">
    <source>
        <dbReference type="Proteomes" id="UP000076154"/>
    </source>
</evidence>
<evidence type="ECO:0000259" key="6">
    <source>
        <dbReference type="Pfam" id="PF05920"/>
    </source>
</evidence>
<evidence type="ECO:0000256" key="2">
    <source>
        <dbReference type="ARBA" id="ARBA00023125"/>
    </source>
</evidence>
<feature type="domain" description="KN homeodomain" evidence="6">
    <location>
        <begin position="138"/>
        <end position="177"/>
    </location>
</feature>
<dbReference type="Pfam" id="PF12737">
    <property type="entry name" value="Mating_C"/>
    <property type="match status" value="1"/>
</dbReference>
<evidence type="ECO:0000256" key="4">
    <source>
        <dbReference type="ARBA" id="ARBA00023242"/>
    </source>
</evidence>
<gene>
    <name evidence="9" type="primary">MAB11_2</name>
    <name evidence="8" type="synonym">HD1.3</name>
    <name evidence="9" type="ORF">Hypma_015789</name>
</gene>
<dbReference type="CDD" id="cd00086">
    <property type="entry name" value="homeodomain"/>
    <property type="match status" value="1"/>
</dbReference>
<dbReference type="InterPro" id="IPR008422">
    <property type="entry name" value="KN_HD"/>
</dbReference>
<keyword evidence="2" id="KW-0238">DNA-binding</keyword>
<reference evidence="8" key="2">
    <citation type="submission" date="2020-08" db="EMBL/GenBank/DDBJ databases">
        <title>Genetic structure and evolutionary diversity of mating type (MAT) locus in Hypsizygus marmoreus.</title>
        <authorList>
            <person name="Zhang J."/>
            <person name="Wang G."/>
        </authorList>
    </citation>
    <scope>NUCLEOTIDE SEQUENCE</scope>
</reference>
<dbReference type="InParanoid" id="A0A369K9X7"/>
<protein>
    <submittedName>
        <fullName evidence="8">Mating-type protein HD1.3</fullName>
    </submittedName>
    <submittedName>
        <fullName evidence="9">Mating-type protein beta1-1</fullName>
    </submittedName>
</protein>
<feature type="domain" description="Mating-type protein C-terminal" evidence="7">
    <location>
        <begin position="214"/>
        <end position="654"/>
    </location>
</feature>
<evidence type="ECO:0000256" key="3">
    <source>
        <dbReference type="ARBA" id="ARBA00023155"/>
    </source>
</evidence>
<dbReference type="InterPro" id="IPR001356">
    <property type="entry name" value="HD"/>
</dbReference>
<evidence type="ECO:0000259" key="7">
    <source>
        <dbReference type="Pfam" id="PF12737"/>
    </source>
</evidence>